<accession>A0AAC9TUZ1</accession>
<dbReference type="InterPro" id="IPR050595">
    <property type="entry name" value="Bact_response_regulator"/>
</dbReference>
<dbReference type="Gene3D" id="3.40.50.2300">
    <property type="match status" value="1"/>
</dbReference>
<dbReference type="RefSeq" id="WP_088903853.1">
    <property type="nucleotide sequence ID" value="NZ_CP022272.1"/>
</dbReference>
<reference evidence="4 5" key="1">
    <citation type="submission" date="2017-06" db="EMBL/GenBank/DDBJ databases">
        <title>Complete genome sequence of Shewanella marisflavi EP1 associated with anaerobic 2,4-dinitrotoluene reduction and salt tolerance.</title>
        <authorList>
            <person name="Huang J."/>
        </authorList>
    </citation>
    <scope>NUCLEOTIDE SEQUENCE [LARGE SCALE GENOMIC DNA]</scope>
    <source>
        <strain evidence="4 5">EP1</strain>
    </source>
</reference>
<proteinExistence type="predicted"/>
<evidence type="ECO:0000313" key="5">
    <source>
        <dbReference type="Proteomes" id="UP000198233"/>
    </source>
</evidence>
<dbReference type="EMBL" id="CP022272">
    <property type="protein sequence ID" value="ASJ95700.1"/>
    <property type="molecule type" value="Genomic_DNA"/>
</dbReference>
<dbReference type="PANTHER" id="PTHR44591">
    <property type="entry name" value="STRESS RESPONSE REGULATOR PROTEIN 1"/>
    <property type="match status" value="1"/>
</dbReference>
<dbReference type="InterPro" id="IPR001789">
    <property type="entry name" value="Sig_transdc_resp-reg_receiver"/>
</dbReference>
<dbReference type="AlphaFoldDB" id="A0AAC9TUZ1"/>
<protein>
    <submittedName>
        <fullName evidence="4">Response regulator</fullName>
    </submittedName>
</protein>
<feature type="domain" description="Response regulatory" evidence="3">
    <location>
        <begin position="5"/>
        <end position="120"/>
    </location>
</feature>
<sequence>MSRAKILIIDDDPVCTGVLLAMLGDDYDVTSANSGIGGIEVLKSLTPDLILLDITMPHVNGYQVIQHLKGNEQTASIPVVVISSLTEQSDKAFALKLGVDGYITKPIMPDAIQEVIEDYL</sequence>
<dbReference type="KEGG" id="smav:CFF01_03350"/>
<organism evidence="4 5">
    <name type="scientific">Shewanella marisflavi</name>
    <dbReference type="NCBI Taxonomy" id="260364"/>
    <lineage>
        <taxon>Bacteria</taxon>
        <taxon>Pseudomonadati</taxon>
        <taxon>Pseudomonadota</taxon>
        <taxon>Gammaproteobacteria</taxon>
        <taxon>Alteromonadales</taxon>
        <taxon>Shewanellaceae</taxon>
        <taxon>Shewanella</taxon>
    </lineage>
</organism>
<evidence type="ECO:0000256" key="1">
    <source>
        <dbReference type="ARBA" id="ARBA00022553"/>
    </source>
</evidence>
<evidence type="ECO:0000256" key="2">
    <source>
        <dbReference type="PROSITE-ProRule" id="PRU00169"/>
    </source>
</evidence>
<evidence type="ECO:0000313" key="4">
    <source>
        <dbReference type="EMBL" id="ASJ95700.1"/>
    </source>
</evidence>
<feature type="modified residue" description="4-aspartylphosphate" evidence="2">
    <location>
        <position position="53"/>
    </location>
</feature>
<dbReference type="GO" id="GO:0000160">
    <property type="term" value="P:phosphorelay signal transduction system"/>
    <property type="evidence" value="ECO:0007669"/>
    <property type="project" value="InterPro"/>
</dbReference>
<dbReference type="Proteomes" id="UP000198233">
    <property type="component" value="Chromosome"/>
</dbReference>
<dbReference type="SUPFAM" id="SSF52172">
    <property type="entry name" value="CheY-like"/>
    <property type="match status" value="1"/>
</dbReference>
<dbReference type="Pfam" id="PF00072">
    <property type="entry name" value="Response_reg"/>
    <property type="match status" value="1"/>
</dbReference>
<name>A0AAC9TUZ1_9GAMM</name>
<dbReference type="PROSITE" id="PS50110">
    <property type="entry name" value="RESPONSE_REGULATORY"/>
    <property type="match status" value="1"/>
</dbReference>
<evidence type="ECO:0000259" key="3">
    <source>
        <dbReference type="PROSITE" id="PS50110"/>
    </source>
</evidence>
<dbReference type="PANTHER" id="PTHR44591:SF23">
    <property type="entry name" value="CHEY SUBFAMILY"/>
    <property type="match status" value="1"/>
</dbReference>
<gene>
    <name evidence="4" type="ORF">CFF01_03350</name>
</gene>
<dbReference type="SMART" id="SM00448">
    <property type="entry name" value="REC"/>
    <property type="match status" value="1"/>
</dbReference>
<keyword evidence="1 2" id="KW-0597">Phosphoprotein</keyword>
<dbReference type="InterPro" id="IPR011006">
    <property type="entry name" value="CheY-like_superfamily"/>
</dbReference>